<feature type="transmembrane region" description="Helical" evidence="1">
    <location>
        <begin position="387"/>
        <end position="407"/>
    </location>
</feature>
<dbReference type="InterPro" id="IPR046264">
    <property type="entry name" value="DUF6297"/>
</dbReference>
<evidence type="ECO:0000313" key="2">
    <source>
        <dbReference type="EMBL" id="MFD1890761.1"/>
    </source>
</evidence>
<keyword evidence="1" id="KW-0812">Transmembrane</keyword>
<feature type="transmembrane region" description="Helical" evidence="1">
    <location>
        <begin position="21"/>
        <end position="43"/>
    </location>
</feature>
<keyword evidence="1" id="KW-1133">Transmembrane helix</keyword>
<evidence type="ECO:0000313" key="3">
    <source>
        <dbReference type="Proteomes" id="UP001597326"/>
    </source>
</evidence>
<proteinExistence type="predicted"/>
<dbReference type="Proteomes" id="UP001597326">
    <property type="component" value="Unassembled WGS sequence"/>
</dbReference>
<feature type="transmembrane region" description="Helical" evidence="1">
    <location>
        <begin position="413"/>
        <end position="440"/>
    </location>
</feature>
<feature type="transmembrane region" description="Helical" evidence="1">
    <location>
        <begin position="353"/>
        <end position="375"/>
    </location>
</feature>
<feature type="transmembrane region" description="Helical" evidence="1">
    <location>
        <begin position="169"/>
        <end position="202"/>
    </location>
</feature>
<name>A0ABW4RWZ6_9ACTN</name>
<feature type="transmembrane region" description="Helical" evidence="1">
    <location>
        <begin position="111"/>
        <end position="129"/>
    </location>
</feature>
<gene>
    <name evidence="2" type="ORF">ACFSCS_11295</name>
</gene>
<dbReference type="Pfam" id="PF19814">
    <property type="entry name" value="DUF6297"/>
    <property type="match status" value="1"/>
</dbReference>
<keyword evidence="1" id="KW-0472">Membrane</keyword>
<dbReference type="RefSeq" id="WP_343872074.1">
    <property type="nucleotide sequence ID" value="NZ_BAAAIX010000004.1"/>
</dbReference>
<organism evidence="2 3">
    <name type="scientific">Luteococcus peritonei</name>
    <dbReference type="NCBI Taxonomy" id="88874"/>
    <lineage>
        <taxon>Bacteria</taxon>
        <taxon>Bacillati</taxon>
        <taxon>Actinomycetota</taxon>
        <taxon>Actinomycetes</taxon>
        <taxon>Propionibacteriales</taxon>
        <taxon>Propionibacteriaceae</taxon>
        <taxon>Luteococcus</taxon>
    </lineage>
</organism>
<protein>
    <submittedName>
        <fullName evidence="2">DUF6297 family protein</fullName>
    </submittedName>
</protein>
<comment type="caution">
    <text evidence="2">The sequence shown here is derived from an EMBL/GenBank/DDBJ whole genome shotgun (WGS) entry which is preliminary data.</text>
</comment>
<keyword evidence="3" id="KW-1185">Reference proteome</keyword>
<feature type="transmembrane region" description="Helical" evidence="1">
    <location>
        <begin position="268"/>
        <end position="287"/>
    </location>
</feature>
<feature type="transmembrane region" description="Helical" evidence="1">
    <location>
        <begin position="293"/>
        <end position="313"/>
    </location>
</feature>
<sequence>MSTPAARELLALTQPAGRRRGAMEIYVTSFAVLLVAAALGSLASSAVPAAVSSPAALTTLGSGLTIMATLTSLMGGWLTGPLHTTPELAAWLLASPVDRADLLRPQLLRQLVLALLVGLAGTVLLHLATGTAGPWLVSLVLAPPCGWLLAASSQAWTARGTRSKLVGAVGVVVLLILTRILPAAATLALLAGLCASCGWFTWRHLGRLDRFSLATAGRRTDAMMGASLGARQVLMLDLVAARLQRGSRRLPSTGRGARAVARVDVSRVVFRYPALLLALLALDLLAIELPATAAPTLLLAGQTVLLAIALGGLRTVLASAGLHRSLLHSPVWLTAGAAALALSNAVLLGGATLLAGGSGVTTLLAVALLSLAAAVRLSSAPAPDFSTGLVMTEAGVLPVGALLGAARGWDLCLVGIVLVSLPVPPAVTVVGAGLALGLVVRRAARGQ</sequence>
<evidence type="ECO:0000256" key="1">
    <source>
        <dbReference type="SAM" id="Phobius"/>
    </source>
</evidence>
<dbReference type="EMBL" id="JBHUFZ010000025">
    <property type="protein sequence ID" value="MFD1890761.1"/>
    <property type="molecule type" value="Genomic_DNA"/>
</dbReference>
<feature type="transmembrane region" description="Helical" evidence="1">
    <location>
        <begin position="325"/>
        <end position="347"/>
    </location>
</feature>
<feature type="transmembrane region" description="Helical" evidence="1">
    <location>
        <begin position="55"/>
        <end position="78"/>
    </location>
</feature>
<reference evidence="3" key="1">
    <citation type="journal article" date="2019" name="Int. J. Syst. Evol. Microbiol.">
        <title>The Global Catalogue of Microorganisms (GCM) 10K type strain sequencing project: providing services to taxonomists for standard genome sequencing and annotation.</title>
        <authorList>
            <consortium name="The Broad Institute Genomics Platform"/>
            <consortium name="The Broad Institute Genome Sequencing Center for Infectious Disease"/>
            <person name="Wu L."/>
            <person name="Ma J."/>
        </authorList>
    </citation>
    <scope>NUCLEOTIDE SEQUENCE [LARGE SCALE GENOMIC DNA]</scope>
    <source>
        <strain evidence="3">CAIM 431</strain>
    </source>
</reference>
<accession>A0ABW4RWZ6</accession>